<sequence length="418" mass="47528">MTLSDKMNSDLVDMVNEVKEKVILHWNYRGLTEIPEAVRDVGSHVQEIYLKWNELKSLPCWVSDFSNVTNLYLYGNNIEHLPISLGYMDKLTVLDLSANKLKELPSCIGYLKSLQSLLLNQNFITALPSSMSELDNLSCLCLSGNQMVALPEWLGSLPNLEELFVDNNILEEIPNRLTLSTSLSMISVCSNRLSYLPPNGFLSAPCIRFDSNPYLNYLSLPLLRQLLSKVQHPLSQESGNAIAYGCFRSKSKKSDRSINIKLLVVSENNHGEHKQIVIELPRQLLTVHSLHENKAISLWEMSLRKVYLSRFDHTLNINFDSPCVDVKRSSVLEKSEFDMNECPRSFIPYNLMLNGPISICVNNFCNEPIFTEAWVLFGVERNAFGIPTIVILCSHRCTADFVKSSNFTESHEMYAIHR</sequence>
<evidence type="ECO:0000256" key="1">
    <source>
        <dbReference type="ARBA" id="ARBA00022614"/>
    </source>
</evidence>
<evidence type="ECO:0000259" key="3">
    <source>
        <dbReference type="Pfam" id="PF23598"/>
    </source>
</evidence>
<dbReference type="AlphaFoldDB" id="A0A7M7J0E0"/>
<dbReference type="SMART" id="SM00364">
    <property type="entry name" value="LRR_BAC"/>
    <property type="match status" value="4"/>
</dbReference>
<dbReference type="InterPro" id="IPR003591">
    <property type="entry name" value="Leu-rich_rpt_typical-subtyp"/>
</dbReference>
<dbReference type="InterPro" id="IPR001611">
    <property type="entry name" value="Leu-rich_rpt"/>
</dbReference>
<dbReference type="OrthoDB" id="2021138at2759"/>
<dbReference type="RefSeq" id="XP_016838277.1">
    <property type="nucleotide sequence ID" value="XM_016982788.3"/>
</dbReference>
<feature type="domain" description="Disease resistance R13L4/SHOC-2-like LRR" evidence="3">
    <location>
        <begin position="88"/>
        <end position="164"/>
    </location>
</feature>
<keyword evidence="5" id="KW-1185">Reference proteome</keyword>
<dbReference type="PANTHER" id="PTHR48051">
    <property type="match status" value="1"/>
</dbReference>
<dbReference type="SMR" id="A0A7M7J0E0"/>
<name>A0A7M7J0E0_NASVI</name>
<keyword evidence="2" id="KW-0677">Repeat</keyword>
<dbReference type="InterPro" id="IPR055414">
    <property type="entry name" value="LRR_R13L4/SHOC2-like"/>
</dbReference>
<dbReference type="Proteomes" id="UP000002358">
    <property type="component" value="Chromosome 2"/>
</dbReference>
<dbReference type="PROSITE" id="PS51450">
    <property type="entry name" value="LRR"/>
    <property type="match status" value="2"/>
</dbReference>
<dbReference type="GeneID" id="100679396"/>
<organism evidence="4 5">
    <name type="scientific">Nasonia vitripennis</name>
    <name type="common">Parasitic wasp</name>
    <dbReference type="NCBI Taxonomy" id="7425"/>
    <lineage>
        <taxon>Eukaryota</taxon>
        <taxon>Metazoa</taxon>
        <taxon>Ecdysozoa</taxon>
        <taxon>Arthropoda</taxon>
        <taxon>Hexapoda</taxon>
        <taxon>Insecta</taxon>
        <taxon>Pterygota</taxon>
        <taxon>Neoptera</taxon>
        <taxon>Endopterygota</taxon>
        <taxon>Hymenoptera</taxon>
        <taxon>Apocrita</taxon>
        <taxon>Proctotrupomorpha</taxon>
        <taxon>Chalcidoidea</taxon>
        <taxon>Pteromalidae</taxon>
        <taxon>Pteromalinae</taxon>
        <taxon>Nasonia</taxon>
    </lineage>
</organism>
<dbReference type="InterPro" id="IPR032675">
    <property type="entry name" value="LRR_dom_sf"/>
</dbReference>
<dbReference type="Pfam" id="PF23598">
    <property type="entry name" value="LRR_14"/>
    <property type="match status" value="1"/>
</dbReference>
<protein>
    <recommendedName>
        <fullName evidence="3">Disease resistance R13L4/SHOC-2-like LRR domain-containing protein</fullName>
    </recommendedName>
</protein>
<evidence type="ECO:0000313" key="5">
    <source>
        <dbReference type="Proteomes" id="UP000002358"/>
    </source>
</evidence>
<accession>A0A7M7J0E0</accession>
<dbReference type="SMART" id="SM00369">
    <property type="entry name" value="LRR_TYP"/>
    <property type="match status" value="5"/>
</dbReference>
<dbReference type="EnsemblMetazoa" id="XM_016982788">
    <property type="protein sequence ID" value="XP_016838277"/>
    <property type="gene ID" value="LOC100679396"/>
</dbReference>
<dbReference type="InParanoid" id="A0A7M7J0E0"/>
<evidence type="ECO:0000313" key="4">
    <source>
        <dbReference type="EnsemblMetazoa" id="XP_016838277"/>
    </source>
</evidence>
<dbReference type="InterPro" id="IPR050216">
    <property type="entry name" value="LRR_domain-containing"/>
</dbReference>
<proteinExistence type="predicted"/>
<dbReference type="SUPFAM" id="SSF52058">
    <property type="entry name" value="L domain-like"/>
    <property type="match status" value="1"/>
</dbReference>
<keyword evidence="1" id="KW-0433">Leucine-rich repeat</keyword>
<evidence type="ECO:0000256" key="2">
    <source>
        <dbReference type="ARBA" id="ARBA00022737"/>
    </source>
</evidence>
<reference evidence="4" key="1">
    <citation type="submission" date="2021-01" db="UniProtKB">
        <authorList>
            <consortium name="EnsemblMetazoa"/>
        </authorList>
    </citation>
    <scope>IDENTIFICATION</scope>
</reference>
<dbReference type="PANTHER" id="PTHR48051:SF1">
    <property type="entry name" value="RAS SUPPRESSOR PROTEIN 1"/>
    <property type="match status" value="1"/>
</dbReference>
<dbReference type="Gene3D" id="3.80.10.10">
    <property type="entry name" value="Ribonuclease Inhibitor"/>
    <property type="match status" value="1"/>
</dbReference>
<dbReference type="GO" id="GO:0005737">
    <property type="term" value="C:cytoplasm"/>
    <property type="evidence" value="ECO:0007669"/>
    <property type="project" value="TreeGrafter"/>
</dbReference>